<proteinExistence type="inferred from homology"/>
<dbReference type="AlphaFoldDB" id="A0A4V3C472"/>
<evidence type="ECO:0000256" key="6">
    <source>
        <dbReference type="ARBA" id="ARBA00023204"/>
    </source>
</evidence>
<dbReference type="GO" id="GO:0016829">
    <property type="term" value="F:lyase activity"/>
    <property type="evidence" value="ECO:0007669"/>
    <property type="project" value="UniProtKB-KW"/>
</dbReference>
<evidence type="ECO:0000256" key="2">
    <source>
        <dbReference type="ARBA" id="ARBA00009409"/>
    </source>
</evidence>
<feature type="domain" description="Formamidopyrimidine-DNA glycosylase catalytic" evidence="10">
    <location>
        <begin position="2"/>
        <end position="89"/>
    </location>
</feature>
<dbReference type="SMART" id="SM00898">
    <property type="entry name" value="Fapy_DNA_glyco"/>
    <property type="match status" value="1"/>
</dbReference>
<comment type="catalytic activity">
    <reaction evidence="1">
        <text>Hydrolysis of DNA containing ring-opened 7-methylguanine residues, releasing 2,6-diamino-4-hydroxy-5-(N-methyl)formamidopyrimidine.</text>
        <dbReference type="EC" id="3.2.2.23"/>
    </reaction>
</comment>
<dbReference type="InterPro" id="IPR010979">
    <property type="entry name" value="Ribosomal_uS13-like_H2TH"/>
</dbReference>
<keyword evidence="4" id="KW-0378">Hydrolase</keyword>
<dbReference type="GO" id="GO:0003684">
    <property type="term" value="F:damaged DNA binding"/>
    <property type="evidence" value="ECO:0007669"/>
    <property type="project" value="InterPro"/>
</dbReference>
<dbReference type="SUPFAM" id="SSF46946">
    <property type="entry name" value="S13-like H2TH domain"/>
    <property type="match status" value="1"/>
</dbReference>
<name>A0A4V3C472_9SPHI</name>
<evidence type="ECO:0000313" key="11">
    <source>
        <dbReference type="EMBL" id="TDO24838.1"/>
    </source>
</evidence>
<keyword evidence="7" id="KW-0456">Lyase</keyword>
<dbReference type="EMBL" id="SNWM01000001">
    <property type="protein sequence ID" value="TDO24838.1"/>
    <property type="molecule type" value="Genomic_DNA"/>
</dbReference>
<dbReference type="GO" id="GO:0006284">
    <property type="term" value="P:base-excision repair"/>
    <property type="evidence" value="ECO:0007669"/>
    <property type="project" value="InterPro"/>
</dbReference>
<keyword evidence="11" id="KW-0540">Nuclease</keyword>
<keyword evidence="5" id="KW-0238">DNA-binding</keyword>
<comment type="similarity">
    <text evidence="2">Belongs to the FPG family.</text>
</comment>
<accession>A0A4V3C472</accession>
<evidence type="ECO:0000256" key="1">
    <source>
        <dbReference type="ARBA" id="ARBA00001668"/>
    </source>
</evidence>
<dbReference type="SMART" id="SM01232">
    <property type="entry name" value="H2TH"/>
    <property type="match status" value="1"/>
</dbReference>
<dbReference type="PROSITE" id="PS51068">
    <property type="entry name" value="FPG_CAT"/>
    <property type="match status" value="1"/>
</dbReference>
<keyword evidence="9" id="KW-0326">Glycosidase</keyword>
<dbReference type="InterPro" id="IPR012319">
    <property type="entry name" value="FPG_cat"/>
</dbReference>
<evidence type="ECO:0000256" key="7">
    <source>
        <dbReference type="ARBA" id="ARBA00023239"/>
    </source>
</evidence>
<evidence type="ECO:0000256" key="3">
    <source>
        <dbReference type="ARBA" id="ARBA00022763"/>
    </source>
</evidence>
<reference evidence="11 12" key="1">
    <citation type="submission" date="2019-03" db="EMBL/GenBank/DDBJ databases">
        <title>Genomic Encyclopedia of Archaeal and Bacterial Type Strains, Phase II (KMG-II): from individual species to whole genera.</title>
        <authorList>
            <person name="Goeker M."/>
        </authorList>
    </citation>
    <scope>NUCLEOTIDE SEQUENCE [LARGE SCALE GENOMIC DNA]</scope>
    <source>
        <strain evidence="11 12">DSM 19034</strain>
    </source>
</reference>
<protein>
    <submittedName>
        <fullName evidence="11">Endonuclease-8</fullName>
    </submittedName>
</protein>
<dbReference type="RefSeq" id="WP_133553175.1">
    <property type="nucleotide sequence ID" value="NZ_SNWM01000001.1"/>
</dbReference>
<dbReference type="Pfam" id="PF01149">
    <property type="entry name" value="Fapy_DNA_glyco"/>
    <property type="match status" value="1"/>
</dbReference>
<keyword evidence="11" id="KW-0255">Endonuclease</keyword>
<dbReference type="GO" id="GO:0008270">
    <property type="term" value="F:zinc ion binding"/>
    <property type="evidence" value="ECO:0007669"/>
    <property type="project" value="InterPro"/>
</dbReference>
<dbReference type="InterPro" id="IPR015886">
    <property type="entry name" value="H2TH_FPG"/>
</dbReference>
<organism evidence="11 12">
    <name type="scientific">Pedobacter duraquae</name>
    <dbReference type="NCBI Taxonomy" id="425511"/>
    <lineage>
        <taxon>Bacteria</taxon>
        <taxon>Pseudomonadati</taxon>
        <taxon>Bacteroidota</taxon>
        <taxon>Sphingobacteriia</taxon>
        <taxon>Sphingobacteriales</taxon>
        <taxon>Sphingobacteriaceae</taxon>
        <taxon>Pedobacter</taxon>
    </lineage>
</organism>
<dbReference type="Gene3D" id="1.10.8.50">
    <property type="match status" value="1"/>
</dbReference>
<dbReference type="PANTHER" id="PTHR22993">
    <property type="entry name" value="FORMAMIDOPYRIMIDINE-DNA GLYCOSYLASE"/>
    <property type="match status" value="1"/>
</dbReference>
<evidence type="ECO:0000256" key="4">
    <source>
        <dbReference type="ARBA" id="ARBA00022801"/>
    </source>
</evidence>
<comment type="caution">
    <text evidence="11">The sequence shown here is derived from an EMBL/GenBank/DDBJ whole genome shotgun (WGS) entry which is preliminary data.</text>
</comment>
<evidence type="ECO:0000313" key="12">
    <source>
        <dbReference type="Proteomes" id="UP000295499"/>
    </source>
</evidence>
<gene>
    <name evidence="11" type="ORF">CLV32_1131</name>
</gene>
<evidence type="ECO:0000256" key="9">
    <source>
        <dbReference type="ARBA" id="ARBA00023295"/>
    </source>
</evidence>
<dbReference type="GO" id="GO:0003906">
    <property type="term" value="F:DNA-(apurinic or apyrimidinic site) endonuclease activity"/>
    <property type="evidence" value="ECO:0007669"/>
    <property type="project" value="InterPro"/>
</dbReference>
<dbReference type="OrthoDB" id="9800855at2"/>
<keyword evidence="6" id="KW-0234">DNA repair</keyword>
<dbReference type="Proteomes" id="UP000295499">
    <property type="component" value="Unassembled WGS sequence"/>
</dbReference>
<evidence type="ECO:0000256" key="5">
    <source>
        <dbReference type="ARBA" id="ARBA00023125"/>
    </source>
</evidence>
<dbReference type="Pfam" id="PF06831">
    <property type="entry name" value="H2TH"/>
    <property type="match status" value="1"/>
</dbReference>
<keyword evidence="12" id="KW-1185">Reference proteome</keyword>
<dbReference type="Gene3D" id="3.20.190.10">
    <property type="entry name" value="MutM-like, N-terminal"/>
    <property type="match status" value="1"/>
</dbReference>
<keyword evidence="8" id="KW-0511">Multifunctional enzyme</keyword>
<dbReference type="GO" id="GO:0008534">
    <property type="term" value="F:oxidized purine nucleobase lesion DNA N-glycosylase activity"/>
    <property type="evidence" value="ECO:0007669"/>
    <property type="project" value="UniProtKB-EC"/>
</dbReference>
<dbReference type="PANTHER" id="PTHR22993:SF9">
    <property type="entry name" value="FORMAMIDOPYRIMIDINE-DNA GLYCOSYLASE"/>
    <property type="match status" value="1"/>
</dbReference>
<evidence type="ECO:0000259" key="10">
    <source>
        <dbReference type="PROSITE" id="PS51068"/>
    </source>
</evidence>
<dbReference type="InterPro" id="IPR035937">
    <property type="entry name" value="FPG_N"/>
</dbReference>
<keyword evidence="3" id="KW-0227">DNA damage</keyword>
<sequence length="243" mass="28117">MPEGPIILILKEEIDALHLIGKKVLRIDGTNKIDADRLIGQQLKAVKTYGKNFLLCFGDFTLRVHLMMFGTYLLNEEKSTKLQLSLQFEGATINFYTTSLKIIEENLDEVFDWTTDIMSEKWDAKLALKKVTEHPKAIIADLLLDQDIFTGAGNIIKNEALYRAEIHPLSKVSAIPEKKLKELIKEVRDFSFDFLKWKKANVLKRHLDVYEQKNKSHPQVVKEYLGKGKRGTYIWPEKQHLYV</sequence>
<dbReference type="SUPFAM" id="SSF81624">
    <property type="entry name" value="N-terminal domain of MutM-like DNA repair proteins"/>
    <property type="match status" value="1"/>
</dbReference>
<evidence type="ECO:0000256" key="8">
    <source>
        <dbReference type="ARBA" id="ARBA00023268"/>
    </source>
</evidence>